<dbReference type="AlphaFoldDB" id="A0A6A9V242"/>
<reference evidence="2 3" key="1">
    <citation type="submission" date="2019-12" db="EMBL/GenBank/DDBJ databases">
        <title>Auraticoccus cholistani sp. nov., an actinomycete isolated from soil of Cholistan desert.</title>
        <authorList>
            <person name="Cheema M.T."/>
        </authorList>
    </citation>
    <scope>NUCLEOTIDE SEQUENCE [LARGE SCALE GENOMIC DNA]</scope>
    <source>
        <strain evidence="2 3">F435</strain>
    </source>
</reference>
<accession>A0A6A9V242</accession>
<protein>
    <recommendedName>
        <fullName evidence="4">PH domain-containing protein</fullName>
    </recommendedName>
</protein>
<name>A0A6A9V242_9ACTN</name>
<gene>
    <name evidence="2" type="ORF">GC722_16665</name>
</gene>
<dbReference type="Proteomes" id="UP000435304">
    <property type="component" value="Unassembled WGS sequence"/>
</dbReference>
<sequence length="166" mass="18205">MEPPHDVHLTTGEHGETASVEGRRTPRWLVAALAVLFLLQAALWLSRPDGVLEQVLGVGMLASSVVYLGQLLLERAPCLVADDEGLRMRDALGRWTEVRWSDVTDLDLSGSGRGLLVTAPGAVRRSGRLLRRDVYRFQGHAALPSLKGATLDYLRHRHAEALGRPT</sequence>
<feature type="region of interest" description="Disordered" evidence="1">
    <location>
        <begin position="1"/>
        <end position="20"/>
    </location>
</feature>
<proteinExistence type="predicted"/>
<evidence type="ECO:0000256" key="1">
    <source>
        <dbReference type="SAM" id="MobiDB-lite"/>
    </source>
</evidence>
<organism evidence="2 3">
    <name type="scientific">Auraticoccus cholistanensis</name>
    <dbReference type="NCBI Taxonomy" id="2656650"/>
    <lineage>
        <taxon>Bacteria</taxon>
        <taxon>Bacillati</taxon>
        <taxon>Actinomycetota</taxon>
        <taxon>Actinomycetes</taxon>
        <taxon>Propionibacteriales</taxon>
        <taxon>Propionibacteriaceae</taxon>
        <taxon>Auraticoccus</taxon>
    </lineage>
</organism>
<evidence type="ECO:0000313" key="3">
    <source>
        <dbReference type="Proteomes" id="UP000435304"/>
    </source>
</evidence>
<dbReference type="RefSeq" id="WP_156611880.1">
    <property type="nucleotide sequence ID" value="NZ_WPCU01000010.1"/>
</dbReference>
<keyword evidence="3" id="KW-1185">Reference proteome</keyword>
<comment type="caution">
    <text evidence="2">The sequence shown here is derived from an EMBL/GenBank/DDBJ whole genome shotgun (WGS) entry which is preliminary data.</text>
</comment>
<evidence type="ECO:0000313" key="2">
    <source>
        <dbReference type="EMBL" id="MVA77634.1"/>
    </source>
</evidence>
<evidence type="ECO:0008006" key="4">
    <source>
        <dbReference type="Google" id="ProtNLM"/>
    </source>
</evidence>
<dbReference type="EMBL" id="WPCU01000010">
    <property type="protein sequence ID" value="MVA77634.1"/>
    <property type="molecule type" value="Genomic_DNA"/>
</dbReference>